<evidence type="ECO:0000313" key="3">
    <source>
        <dbReference type="EMBL" id="CAD9576732.1"/>
    </source>
</evidence>
<accession>A0A7S2P4F7</accession>
<gene>
    <name evidence="3" type="ORF">LDAN0321_LOCUS9183</name>
</gene>
<dbReference type="EMBL" id="HBGY01014190">
    <property type="protein sequence ID" value="CAD9576732.1"/>
    <property type="molecule type" value="Transcribed_RNA"/>
</dbReference>
<dbReference type="Gene3D" id="1.25.40.10">
    <property type="entry name" value="Tetratricopeptide repeat domain"/>
    <property type="match status" value="1"/>
</dbReference>
<proteinExistence type="predicted"/>
<dbReference type="CDD" id="cd06257">
    <property type="entry name" value="DnaJ"/>
    <property type="match status" value="1"/>
</dbReference>
<dbReference type="SMART" id="SM00028">
    <property type="entry name" value="TPR"/>
    <property type="match status" value="2"/>
</dbReference>
<reference evidence="3" key="1">
    <citation type="submission" date="2021-01" db="EMBL/GenBank/DDBJ databases">
        <authorList>
            <person name="Corre E."/>
            <person name="Pelletier E."/>
            <person name="Niang G."/>
            <person name="Scheremetjew M."/>
            <person name="Finn R."/>
            <person name="Kale V."/>
            <person name="Holt S."/>
            <person name="Cochrane G."/>
            <person name="Meng A."/>
            <person name="Brown T."/>
            <person name="Cohen L."/>
        </authorList>
    </citation>
    <scope>NUCLEOTIDE SEQUENCE</scope>
    <source>
        <strain evidence="3">B650</strain>
    </source>
</reference>
<dbReference type="SUPFAM" id="SSF48452">
    <property type="entry name" value="TPR-like"/>
    <property type="match status" value="1"/>
</dbReference>
<dbReference type="Pfam" id="PF00226">
    <property type="entry name" value="DnaJ"/>
    <property type="match status" value="1"/>
</dbReference>
<feature type="domain" description="J" evidence="2">
    <location>
        <begin position="460"/>
        <end position="524"/>
    </location>
</feature>
<dbReference type="AlphaFoldDB" id="A0A7S2P4F7"/>
<dbReference type="PROSITE" id="PS50076">
    <property type="entry name" value="DNAJ_2"/>
    <property type="match status" value="1"/>
</dbReference>
<protein>
    <recommendedName>
        <fullName evidence="2">J domain-containing protein</fullName>
    </recommendedName>
</protein>
<name>A0A7S2P4F7_9STRA</name>
<dbReference type="SMART" id="SM00271">
    <property type="entry name" value="DnaJ"/>
    <property type="match status" value="1"/>
</dbReference>
<feature type="compositionally biased region" description="Low complexity" evidence="1">
    <location>
        <begin position="393"/>
        <end position="405"/>
    </location>
</feature>
<evidence type="ECO:0000259" key="2">
    <source>
        <dbReference type="PROSITE" id="PS50076"/>
    </source>
</evidence>
<dbReference type="Gene3D" id="1.10.287.110">
    <property type="entry name" value="DnaJ domain"/>
    <property type="match status" value="1"/>
</dbReference>
<feature type="compositionally biased region" description="Basic and acidic residues" evidence="1">
    <location>
        <begin position="353"/>
        <end position="383"/>
    </location>
</feature>
<evidence type="ECO:0000256" key="1">
    <source>
        <dbReference type="SAM" id="MobiDB-lite"/>
    </source>
</evidence>
<dbReference type="InterPro" id="IPR036869">
    <property type="entry name" value="J_dom_sf"/>
</dbReference>
<dbReference type="InterPro" id="IPR019734">
    <property type="entry name" value="TPR_rpt"/>
</dbReference>
<dbReference type="InterPro" id="IPR018253">
    <property type="entry name" value="DnaJ_domain_CS"/>
</dbReference>
<dbReference type="PANTHER" id="PTHR44200">
    <property type="entry name" value="DNAJ HOMOLOG SUBFAMILY C MEMBER 7"/>
    <property type="match status" value="1"/>
</dbReference>
<sequence>MMKVDCALDKLSSHNTSLFPVDNSAGRNLLQQCKTSAEIGIADVKRFNFLLEKADQEKCMRAEDSSAEFATVVEGLSIAPRSALLWVRKIFLMKALKRWDDIAFECEKNSCDVAKLEEVGIFSLDLSEINPYPHSSPLHYLESNFFDVASAEDKFLCTQATGEAVTRMPVDVRPLYLRALRLEERYDHVFAAIKVLENSKINYQKYVTEERDRVRRTMSAKAEGDNLFRSGKYDSAAIRYNVCLKIDSEKPGRLATSGGRLHAILHCNRAACLMATKRFREAAKECSAALRIHANYRKAMLRRGRCYVKMHRFKEAIADFNACIEAAVKGKETFDHSIKTKEQIEVVKKELEEAKRAKRDHETAERAKADRERREQEKQRWYDENVNSEDWYNNNFSGRNNSSRGGKYGGKKNGSSRNRGGYEYNQQSDRSYSNREHPNNHQYRRSSSKASCEDDEEEVCHYSILSVTVQSDSTTIKKAYHRMALKYHPDKNKDPEAATMFRKVQTAYEILSDSKSRREYDMERNFARSFY</sequence>
<dbReference type="SUPFAM" id="SSF46565">
    <property type="entry name" value="Chaperone J-domain"/>
    <property type="match status" value="1"/>
</dbReference>
<feature type="region of interest" description="Disordered" evidence="1">
    <location>
        <begin position="353"/>
        <end position="452"/>
    </location>
</feature>
<organism evidence="3">
    <name type="scientific">Leptocylindrus danicus</name>
    <dbReference type="NCBI Taxonomy" id="163516"/>
    <lineage>
        <taxon>Eukaryota</taxon>
        <taxon>Sar</taxon>
        <taxon>Stramenopiles</taxon>
        <taxon>Ochrophyta</taxon>
        <taxon>Bacillariophyta</taxon>
        <taxon>Coscinodiscophyceae</taxon>
        <taxon>Chaetocerotophycidae</taxon>
        <taxon>Leptocylindrales</taxon>
        <taxon>Leptocylindraceae</taxon>
        <taxon>Leptocylindrus</taxon>
    </lineage>
</organism>
<dbReference type="InterPro" id="IPR052758">
    <property type="entry name" value="SRC_co-chaperone"/>
</dbReference>
<dbReference type="InterPro" id="IPR001623">
    <property type="entry name" value="DnaJ_domain"/>
</dbReference>
<dbReference type="PROSITE" id="PS00636">
    <property type="entry name" value="DNAJ_1"/>
    <property type="match status" value="1"/>
</dbReference>
<dbReference type="PANTHER" id="PTHR44200:SF1">
    <property type="entry name" value="DNAJ HOMOLOG SUBFAMILY C MEMBER 7"/>
    <property type="match status" value="1"/>
</dbReference>
<dbReference type="PRINTS" id="PR00625">
    <property type="entry name" value="JDOMAIN"/>
</dbReference>
<dbReference type="InterPro" id="IPR011990">
    <property type="entry name" value="TPR-like_helical_dom_sf"/>
</dbReference>